<dbReference type="Pfam" id="PF10304">
    <property type="entry name" value="RTP1_C2"/>
    <property type="match status" value="1"/>
</dbReference>
<evidence type="ECO:0000313" key="6">
    <source>
        <dbReference type="Proteomes" id="UP001302745"/>
    </source>
</evidence>
<name>A0AAN6VGR4_9PEZI</name>
<evidence type="ECO:0000259" key="3">
    <source>
        <dbReference type="Pfam" id="PF10304"/>
    </source>
</evidence>
<evidence type="ECO:0000256" key="1">
    <source>
        <dbReference type="ARBA" id="ARBA00005724"/>
    </source>
</evidence>
<gene>
    <name evidence="5" type="ORF">C8A00DRAFT_36153</name>
</gene>
<dbReference type="InterPro" id="IPR016024">
    <property type="entry name" value="ARM-type_fold"/>
</dbReference>
<protein>
    <recommendedName>
        <fullName evidence="7">RNA polymerase II assembly factor Rtp1 C-terminal domain-containing protein</fullName>
    </recommendedName>
</protein>
<comment type="similarity">
    <text evidence="1">Belongs to the Tango6 family.</text>
</comment>
<keyword evidence="6" id="KW-1185">Reference proteome</keyword>
<feature type="compositionally biased region" description="Acidic residues" evidence="2">
    <location>
        <begin position="711"/>
        <end position="723"/>
    </location>
</feature>
<dbReference type="Gene3D" id="1.25.10.10">
    <property type="entry name" value="Leucine-rich Repeat Variant"/>
    <property type="match status" value="1"/>
</dbReference>
<dbReference type="AlphaFoldDB" id="A0AAN6VGR4"/>
<reference evidence="5" key="2">
    <citation type="submission" date="2023-05" db="EMBL/GenBank/DDBJ databases">
        <authorList>
            <consortium name="Lawrence Berkeley National Laboratory"/>
            <person name="Steindorff A."/>
            <person name="Hensen N."/>
            <person name="Bonometti L."/>
            <person name="Westerberg I."/>
            <person name="Brannstrom I.O."/>
            <person name="Guillou S."/>
            <person name="Cros-Aarteil S."/>
            <person name="Calhoun S."/>
            <person name="Haridas S."/>
            <person name="Kuo A."/>
            <person name="Mondo S."/>
            <person name="Pangilinan J."/>
            <person name="Riley R."/>
            <person name="Labutti K."/>
            <person name="Andreopoulos B."/>
            <person name="Lipzen A."/>
            <person name="Chen C."/>
            <person name="Yanf M."/>
            <person name="Daum C."/>
            <person name="Ng V."/>
            <person name="Clum A."/>
            <person name="Ohm R."/>
            <person name="Martin F."/>
            <person name="Silar P."/>
            <person name="Natvig D."/>
            <person name="Lalanne C."/>
            <person name="Gautier V."/>
            <person name="Ament-Velasquez S.L."/>
            <person name="Kruys A."/>
            <person name="Hutchinson M.I."/>
            <person name="Powell A.J."/>
            <person name="Barry K."/>
            <person name="Miller A.N."/>
            <person name="Grigoriev I.V."/>
            <person name="Debuchy R."/>
            <person name="Gladieux P."/>
            <person name="Thoren M.H."/>
            <person name="Johannesson H."/>
        </authorList>
    </citation>
    <scope>NUCLEOTIDE SEQUENCE</scope>
    <source>
        <strain evidence="5">CBS 538.74</strain>
    </source>
</reference>
<dbReference type="InterPro" id="IPR039600">
    <property type="entry name" value="TANGO6/Rtp1"/>
</dbReference>
<evidence type="ECO:0000259" key="4">
    <source>
        <dbReference type="Pfam" id="PF10363"/>
    </source>
</evidence>
<dbReference type="SUPFAM" id="SSF48371">
    <property type="entry name" value="ARM repeat"/>
    <property type="match status" value="1"/>
</dbReference>
<reference evidence="5" key="1">
    <citation type="journal article" date="2023" name="Mol. Phylogenet. Evol.">
        <title>Genome-scale phylogeny and comparative genomics of the fungal order Sordariales.</title>
        <authorList>
            <person name="Hensen N."/>
            <person name="Bonometti L."/>
            <person name="Westerberg I."/>
            <person name="Brannstrom I.O."/>
            <person name="Guillou S."/>
            <person name="Cros-Aarteil S."/>
            <person name="Calhoun S."/>
            <person name="Haridas S."/>
            <person name="Kuo A."/>
            <person name="Mondo S."/>
            <person name="Pangilinan J."/>
            <person name="Riley R."/>
            <person name="LaButti K."/>
            <person name="Andreopoulos B."/>
            <person name="Lipzen A."/>
            <person name="Chen C."/>
            <person name="Yan M."/>
            <person name="Daum C."/>
            <person name="Ng V."/>
            <person name="Clum A."/>
            <person name="Steindorff A."/>
            <person name="Ohm R.A."/>
            <person name="Martin F."/>
            <person name="Silar P."/>
            <person name="Natvig D.O."/>
            <person name="Lalanne C."/>
            <person name="Gautier V."/>
            <person name="Ament-Velasquez S.L."/>
            <person name="Kruys A."/>
            <person name="Hutchinson M.I."/>
            <person name="Powell A.J."/>
            <person name="Barry K."/>
            <person name="Miller A.N."/>
            <person name="Grigoriev I.V."/>
            <person name="Debuchy R."/>
            <person name="Gladieux P."/>
            <person name="Hiltunen Thoren M."/>
            <person name="Johannesson H."/>
        </authorList>
    </citation>
    <scope>NUCLEOTIDE SEQUENCE</scope>
    <source>
        <strain evidence="5">CBS 538.74</strain>
    </source>
</reference>
<dbReference type="InterPro" id="IPR011989">
    <property type="entry name" value="ARM-like"/>
</dbReference>
<dbReference type="InterPro" id="IPR019414">
    <property type="entry name" value="Rtp1_C2"/>
</dbReference>
<dbReference type="InterPro" id="IPR019451">
    <property type="entry name" value="Rtp1_C1"/>
</dbReference>
<proteinExistence type="inferred from homology"/>
<feature type="region of interest" description="Disordered" evidence="2">
    <location>
        <begin position="683"/>
        <end position="725"/>
    </location>
</feature>
<dbReference type="PANTHER" id="PTHR20959:SF1">
    <property type="entry name" value="TRANSPORT AND GOLGI ORGANIZATION PROTEIN 6 HOMOLOG"/>
    <property type="match status" value="1"/>
</dbReference>
<organism evidence="5 6">
    <name type="scientific">Chaetomidium leptoderma</name>
    <dbReference type="NCBI Taxonomy" id="669021"/>
    <lineage>
        <taxon>Eukaryota</taxon>
        <taxon>Fungi</taxon>
        <taxon>Dikarya</taxon>
        <taxon>Ascomycota</taxon>
        <taxon>Pezizomycotina</taxon>
        <taxon>Sordariomycetes</taxon>
        <taxon>Sordariomycetidae</taxon>
        <taxon>Sordariales</taxon>
        <taxon>Chaetomiaceae</taxon>
        <taxon>Chaetomidium</taxon>
    </lineage>
</organism>
<feature type="compositionally biased region" description="Basic and acidic residues" evidence="2">
    <location>
        <begin position="683"/>
        <end position="703"/>
    </location>
</feature>
<dbReference type="GO" id="GO:0009306">
    <property type="term" value="P:protein secretion"/>
    <property type="evidence" value="ECO:0007669"/>
    <property type="project" value="TreeGrafter"/>
</dbReference>
<comment type="caution">
    <text evidence="5">The sequence shown here is derived from an EMBL/GenBank/DDBJ whole genome shotgun (WGS) entry which is preliminary data.</text>
</comment>
<dbReference type="Pfam" id="PF10363">
    <property type="entry name" value="RTP1_C1"/>
    <property type="match status" value="1"/>
</dbReference>
<accession>A0AAN6VGR4</accession>
<dbReference type="EMBL" id="MU857027">
    <property type="protein sequence ID" value="KAK4151213.1"/>
    <property type="molecule type" value="Genomic_DNA"/>
</dbReference>
<feature type="domain" description="RNA polymerase II assembly factor Rtp1 C-terminal" evidence="3">
    <location>
        <begin position="831"/>
        <end position="863"/>
    </location>
</feature>
<dbReference type="Proteomes" id="UP001302745">
    <property type="component" value="Unassembled WGS sequence"/>
</dbReference>
<evidence type="ECO:0000256" key="2">
    <source>
        <dbReference type="SAM" id="MobiDB-lite"/>
    </source>
</evidence>
<evidence type="ECO:0008006" key="7">
    <source>
        <dbReference type="Google" id="ProtNLM"/>
    </source>
</evidence>
<sequence length="914" mass="99799">MEQETRGKEKSGRQKLIESIIEAGSKAFNPDAPESSKASAVRDFDDLIERTKTLNVLGALNILVRPGATPPWLRTKLMEKLTLVPLRPDGVRATLEFVFSVHPSGTVKVSEAAVPQKRGGNITHEALTIASNLLSTRPTSVALSPEAWYSAISPQLLVLLDGGEGPELVKAASYIIGFGILGRRAAGTPGTAGWKFFAEPMLNLIKPPPGFSNEVSTESDGILDLSRAKVLVQHSDLVTALRRLHALVVSHPNPGLCRRLLSPLLLPLWALGSWPDAHPSVTEEVCTPALELLKIYLKLTPSPDLILLFAHNLGYIGGHDKSSPEWVYKVTGGGRQVQIVEAGQPFGNTVDSAPHVTFEDIDRRIPKLLDLATSTLSDADISTAFLELLKKWLNSARGIKGDGIVVKQEEEQDPFTQLTEIKTLQAMMEKFPEKLAPQPKHALDLVSQILSSSQDSPDDDDEVNGVALSLLNMFITAPGFRRSLVDPHILALIESSLDKLSKRPTSLSQTATNLRLLLLYRDEVEHSSTTTTAPTNRQIEDRKTYNLAITYITAADSPPPVRSEGLHLISTLITAHSPILDIPGILVLLSSLISDADEYIYLRIIKLYTLLATHHPRSVVRELTDHFTDAKETHTLDARLRFGEALAQVIQRLGETFTGPVVVAGDTATALLAVAGRRGYRPKTEARQAREARAQAKRNREAARAWGGEVPDFDSDDEDDELTGEEKRRNAVLERIVEGWEGKRGVEDVRVRASALSVLGTAVEVNVAGLGQAVVAAAVDLCVAVLQMEREVEKGILRRAAVWFVLSFVRALEEARGRGRELGLGFGTQAQEDVMRTLRYVAETDNDGLVVQHARDVVESLETWQVVKLLPAEGSRQPALGGGLTKLAGLAVDPERVAMLESDSRPRPRIEEVE</sequence>
<evidence type="ECO:0000313" key="5">
    <source>
        <dbReference type="EMBL" id="KAK4151213.1"/>
    </source>
</evidence>
<feature type="domain" description="RNA polymerase II assembly factor Rtp1 C-terminal" evidence="4">
    <location>
        <begin position="554"/>
        <end position="656"/>
    </location>
</feature>
<dbReference type="PANTHER" id="PTHR20959">
    <property type="entry name" value="TRANSPORT AND GOLGI ORGANIZATION PROTEIN 6 FAMILY MEMBER"/>
    <property type="match status" value="1"/>
</dbReference>